<name>A0AAD7YD42_MYTSE</name>
<dbReference type="AlphaFoldDB" id="A0AAD7YD42"/>
<dbReference type="GO" id="GO:0097196">
    <property type="term" value="C:Shu complex"/>
    <property type="evidence" value="ECO:0007669"/>
    <property type="project" value="TreeGrafter"/>
</dbReference>
<evidence type="ECO:0000313" key="4">
    <source>
        <dbReference type="Proteomes" id="UP001231518"/>
    </source>
</evidence>
<keyword evidence="1" id="KW-0862">Zinc</keyword>
<keyword evidence="1" id="KW-0863">Zinc-finger</keyword>
<dbReference type="GO" id="GO:0000724">
    <property type="term" value="P:double-strand break repair via homologous recombination"/>
    <property type="evidence" value="ECO:0007669"/>
    <property type="project" value="TreeGrafter"/>
</dbReference>
<dbReference type="PANTHER" id="PTHR28498">
    <property type="entry name" value="ZINC FINGER SWIM DOMAIN-CONTAINING PROTEIN 7"/>
    <property type="match status" value="1"/>
</dbReference>
<gene>
    <name evidence="3" type="ORF">PYW07_008671</name>
</gene>
<dbReference type="InterPro" id="IPR007527">
    <property type="entry name" value="Znf_SWIM"/>
</dbReference>
<dbReference type="Proteomes" id="UP001231518">
    <property type="component" value="Chromosome 21"/>
</dbReference>
<dbReference type="PROSITE" id="PS50966">
    <property type="entry name" value="ZF_SWIM"/>
    <property type="match status" value="1"/>
</dbReference>
<feature type="domain" description="SWIM-type" evidence="2">
    <location>
        <begin position="84"/>
        <end position="122"/>
    </location>
</feature>
<proteinExistence type="predicted"/>
<dbReference type="GO" id="GO:0008270">
    <property type="term" value="F:zinc ion binding"/>
    <property type="evidence" value="ECO:0007669"/>
    <property type="project" value="UniProtKB-KW"/>
</dbReference>
<keyword evidence="4" id="KW-1185">Reference proteome</keyword>
<keyword evidence="1" id="KW-0479">Metal-binding</keyword>
<evidence type="ECO:0000256" key="1">
    <source>
        <dbReference type="PROSITE-ProRule" id="PRU00325"/>
    </source>
</evidence>
<evidence type="ECO:0000313" key="3">
    <source>
        <dbReference type="EMBL" id="KAJ8711429.1"/>
    </source>
</evidence>
<organism evidence="3 4">
    <name type="scientific">Mythimna separata</name>
    <name type="common">Oriental armyworm</name>
    <name type="synonym">Pseudaletia separata</name>
    <dbReference type="NCBI Taxonomy" id="271217"/>
    <lineage>
        <taxon>Eukaryota</taxon>
        <taxon>Metazoa</taxon>
        <taxon>Ecdysozoa</taxon>
        <taxon>Arthropoda</taxon>
        <taxon>Hexapoda</taxon>
        <taxon>Insecta</taxon>
        <taxon>Pterygota</taxon>
        <taxon>Neoptera</taxon>
        <taxon>Endopterygota</taxon>
        <taxon>Lepidoptera</taxon>
        <taxon>Glossata</taxon>
        <taxon>Ditrysia</taxon>
        <taxon>Noctuoidea</taxon>
        <taxon>Noctuidae</taxon>
        <taxon>Noctuinae</taxon>
        <taxon>Hadenini</taxon>
        <taxon>Mythimna</taxon>
    </lineage>
</organism>
<evidence type="ECO:0000259" key="2">
    <source>
        <dbReference type="PROSITE" id="PS50966"/>
    </source>
</evidence>
<protein>
    <recommendedName>
        <fullName evidence="2">SWIM-type domain-containing protein</fullName>
    </recommendedName>
</protein>
<accession>A0AAD7YD42</accession>
<sequence length="151" mass="17397">MSNSSSTRIPVVAECVLNHVEKRITESENKQLLDEELLSLHSVFGAVLERALDILEKHPTFVAYTTTNKTRTLIEIQGENDRCYRVFPRINYCPCRSFKHQVLERKAQVLCKHVLAARIAQILGRTADHEVTQDQYLMLLRSMFNTDEHNG</sequence>
<dbReference type="EMBL" id="JARGEI010000022">
    <property type="protein sequence ID" value="KAJ8711429.1"/>
    <property type="molecule type" value="Genomic_DNA"/>
</dbReference>
<comment type="caution">
    <text evidence="3">The sequence shown here is derived from an EMBL/GenBank/DDBJ whole genome shotgun (WGS) entry which is preliminary data.</text>
</comment>
<dbReference type="PANTHER" id="PTHR28498:SF1">
    <property type="entry name" value="ZINC FINGER SWIM DOMAIN-CONTAINING PROTEIN 7"/>
    <property type="match status" value="1"/>
</dbReference>
<reference evidence="3" key="1">
    <citation type="submission" date="2023-03" db="EMBL/GenBank/DDBJ databases">
        <title>Chromosome-level genomes of two armyworms, Mythimna separata and Mythimna loreyi, provide insights into the biosynthesis and reception of sex pheromones.</title>
        <authorList>
            <person name="Zhao H."/>
        </authorList>
    </citation>
    <scope>NUCLEOTIDE SEQUENCE</scope>
    <source>
        <strain evidence="3">BeijingLab</strain>
        <tissue evidence="3">Pupa</tissue>
    </source>
</reference>